<protein>
    <submittedName>
        <fullName evidence="1">Uncharacterized protein</fullName>
    </submittedName>
</protein>
<accession>X1PUE9</accession>
<evidence type="ECO:0000313" key="1">
    <source>
        <dbReference type="EMBL" id="GAI34479.1"/>
    </source>
</evidence>
<dbReference type="AlphaFoldDB" id="X1PUE9"/>
<name>X1PUE9_9ZZZZ</name>
<dbReference type="EMBL" id="BARV01031148">
    <property type="protein sequence ID" value="GAI34479.1"/>
    <property type="molecule type" value="Genomic_DNA"/>
</dbReference>
<organism evidence="1">
    <name type="scientific">marine sediment metagenome</name>
    <dbReference type="NCBI Taxonomy" id="412755"/>
    <lineage>
        <taxon>unclassified sequences</taxon>
        <taxon>metagenomes</taxon>
        <taxon>ecological metagenomes</taxon>
    </lineage>
</organism>
<reference evidence="1" key="1">
    <citation type="journal article" date="2014" name="Front. Microbiol.">
        <title>High frequency of phylogenetically diverse reductive dehalogenase-homologous genes in deep subseafloor sedimentary metagenomes.</title>
        <authorList>
            <person name="Kawai M."/>
            <person name="Futagami T."/>
            <person name="Toyoda A."/>
            <person name="Takaki Y."/>
            <person name="Nishi S."/>
            <person name="Hori S."/>
            <person name="Arai W."/>
            <person name="Tsubouchi T."/>
            <person name="Morono Y."/>
            <person name="Uchiyama I."/>
            <person name="Ito T."/>
            <person name="Fujiyama A."/>
            <person name="Inagaki F."/>
            <person name="Takami H."/>
        </authorList>
    </citation>
    <scope>NUCLEOTIDE SEQUENCE</scope>
    <source>
        <strain evidence="1">Expedition CK06-06</strain>
    </source>
</reference>
<proteinExistence type="predicted"/>
<sequence length="70" mass="8543">MWQFRLIYDVVIFLIREMLQEYQVMPYCLKRIMQYMERAKQEAKKIGNVSIKRALVDICDYALVHPIKNF</sequence>
<comment type="caution">
    <text evidence="1">The sequence shown here is derived from an EMBL/GenBank/DDBJ whole genome shotgun (WGS) entry which is preliminary data.</text>
</comment>
<gene>
    <name evidence="1" type="ORF">S06H3_49341</name>
</gene>